<gene>
    <name evidence="1" type="ORF">CGOC_LOCUS1356</name>
</gene>
<name>A0A3P6QRX2_CYLGO</name>
<proteinExistence type="predicted"/>
<reference evidence="1 2" key="1">
    <citation type="submission" date="2018-11" db="EMBL/GenBank/DDBJ databases">
        <authorList>
            <consortium name="Pathogen Informatics"/>
        </authorList>
    </citation>
    <scope>NUCLEOTIDE SEQUENCE [LARGE SCALE GENOMIC DNA]</scope>
</reference>
<sequence length="172" mass="19621">MAEYDLPYDYLDIVGPIYPATSTSGGSLMRAENEVVRNIVGNWYTDNQVYLVKQHVHSSRSRSAGSLIPSRRSSAISLVEKVSQSRSQSQSDTAAPERYDVTLRFPKMYDTGSVFRVKCCRKVVTLVNFLLNLLERMERVDAQHHLTDEQSLNEFVKKLILVSAFERRGWNS</sequence>
<dbReference type="Proteomes" id="UP000271889">
    <property type="component" value="Unassembled WGS sequence"/>
</dbReference>
<evidence type="ECO:0000313" key="2">
    <source>
        <dbReference type="Proteomes" id="UP000271889"/>
    </source>
</evidence>
<evidence type="ECO:0000313" key="1">
    <source>
        <dbReference type="EMBL" id="VDK48747.1"/>
    </source>
</evidence>
<keyword evidence="2" id="KW-1185">Reference proteome</keyword>
<accession>A0A3P6QRX2</accession>
<dbReference type="EMBL" id="UYRV01002476">
    <property type="protein sequence ID" value="VDK48747.1"/>
    <property type="molecule type" value="Genomic_DNA"/>
</dbReference>
<dbReference type="AlphaFoldDB" id="A0A3P6QRX2"/>
<protein>
    <submittedName>
        <fullName evidence="1">Uncharacterized protein</fullName>
    </submittedName>
</protein>
<organism evidence="1 2">
    <name type="scientific">Cylicostephanus goldi</name>
    <name type="common">Nematode worm</name>
    <dbReference type="NCBI Taxonomy" id="71465"/>
    <lineage>
        <taxon>Eukaryota</taxon>
        <taxon>Metazoa</taxon>
        <taxon>Ecdysozoa</taxon>
        <taxon>Nematoda</taxon>
        <taxon>Chromadorea</taxon>
        <taxon>Rhabditida</taxon>
        <taxon>Rhabditina</taxon>
        <taxon>Rhabditomorpha</taxon>
        <taxon>Strongyloidea</taxon>
        <taxon>Strongylidae</taxon>
        <taxon>Cylicostephanus</taxon>
    </lineage>
</organism>